<accession>A0A6M4GWG3</accession>
<reference evidence="2 3" key="1">
    <citation type="submission" date="2020-04" db="EMBL/GenBank/DDBJ databases">
        <title>Usitatibacter rugosus gen. nov., sp. nov. and Usitatibacter palustris sp. nov., novel members of Usitatibacteraceae fam. nov. within the order Nitrosomonadales isolated from soil.</title>
        <authorList>
            <person name="Huber K.J."/>
            <person name="Neumann-Schaal M."/>
            <person name="Geppert A."/>
            <person name="Luckner M."/>
            <person name="Wanner G."/>
            <person name="Overmann J."/>
        </authorList>
    </citation>
    <scope>NUCLEOTIDE SEQUENCE [LARGE SCALE GENOMIC DNA]</scope>
    <source>
        <strain evidence="2 3">0125_3</strain>
    </source>
</reference>
<protein>
    <recommendedName>
        <fullName evidence="4">DUF1161 domain-containing protein</fullName>
    </recommendedName>
</protein>
<evidence type="ECO:0000313" key="3">
    <source>
        <dbReference type="Proteomes" id="UP000501534"/>
    </source>
</evidence>
<dbReference type="AlphaFoldDB" id="A0A6M4GWG3"/>
<organism evidence="2 3">
    <name type="scientific">Usitatibacter rugosus</name>
    <dbReference type="NCBI Taxonomy" id="2732067"/>
    <lineage>
        <taxon>Bacteria</taxon>
        <taxon>Pseudomonadati</taxon>
        <taxon>Pseudomonadota</taxon>
        <taxon>Betaproteobacteria</taxon>
        <taxon>Nitrosomonadales</taxon>
        <taxon>Usitatibacteraceae</taxon>
        <taxon>Usitatibacter</taxon>
    </lineage>
</organism>
<dbReference type="Proteomes" id="UP000501534">
    <property type="component" value="Chromosome"/>
</dbReference>
<proteinExistence type="predicted"/>
<keyword evidence="3" id="KW-1185">Reference proteome</keyword>
<sequence>MKTTIVTLSLALAAGPVFATPCDEVKAKIAEKVEKKGVKDYTIEAVAPDAVGDKRVVGTCEGGKKKLVYTREAAKK</sequence>
<feature type="signal peptide" evidence="1">
    <location>
        <begin position="1"/>
        <end position="19"/>
    </location>
</feature>
<evidence type="ECO:0000313" key="2">
    <source>
        <dbReference type="EMBL" id="QJR11335.1"/>
    </source>
</evidence>
<dbReference type="RefSeq" id="WP_171092600.1">
    <property type="nucleotide sequence ID" value="NZ_CP053069.1"/>
</dbReference>
<dbReference type="EMBL" id="CP053069">
    <property type="protein sequence ID" value="QJR11335.1"/>
    <property type="molecule type" value="Genomic_DNA"/>
</dbReference>
<gene>
    <name evidence="2" type="ORF">DSM104443_02410</name>
</gene>
<dbReference type="Pfam" id="PF06649">
    <property type="entry name" value="DUF1161"/>
    <property type="match status" value="1"/>
</dbReference>
<dbReference type="KEGG" id="uru:DSM104443_02410"/>
<keyword evidence="1" id="KW-0732">Signal</keyword>
<feature type="chain" id="PRO_5026750147" description="DUF1161 domain-containing protein" evidence="1">
    <location>
        <begin position="20"/>
        <end position="76"/>
    </location>
</feature>
<evidence type="ECO:0000256" key="1">
    <source>
        <dbReference type="SAM" id="SignalP"/>
    </source>
</evidence>
<evidence type="ECO:0008006" key="4">
    <source>
        <dbReference type="Google" id="ProtNLM"/>
    </source>
</evidence>
<dbReference type="InterPro" id="IPR010595">
    <property type="entry name" value="DUF1161"/>
</dbReference>
<name>A0A6M4GWG3_9PROT</name>